<evidence type="ECO:0000313" key="5">
    <source>
        <dbReference type="Proteomes" id="UP000738349"/>
    </source>
</evidence>
<dbReference type="EMBL" id="JAGMUV010000005">
    <property type="protein sequence ID" value="KAH7156442.1"/>
    <property type="molecule type" value="Genomic_DNA"/>
</dbReference>
<dbReference type="SMART" id="SM01110">
    <property type="entry name" value="Cutinase"/>
    <property type="match status" value="1"/>
</dbReference>
<evidence type="ECO:0000256" key="2">
    <source>
        <dbReference type="ARBA" id="ARBA00023157"/>
    </source>
</evidence>
<keyword evidence="5" id="KW-1185">Reference proteome</keyword>
<proteinExistence type="predicted"/>
<gene>
    <name evidence="4" type="ORF">EDB81DRAFT_867517</name>
</gene>
<evidence type="ECO:0000313" key="4">
    <source>
        <dbReference type="EMBL" id="KAH7156442.1"/>
    </source>
</evidence>
<keyword evidence="1" id="KW-0378">Hydrolase</keyword>
<reference evidence="4" key="1">
    <citation type="journal article" date="2021" name="Nat. Commun.">
        <title>Genetic determinants of endophytism in the Arabidopsis root mycobiome.</title>
        <authorList>
            <person name="Mesny F."/>
            <person name="Miyauchi S."/>
            <person name="Thiergart T."/>
            <person name="Pickel B."/>
            <person name="Atanasova L."/>
            <person name="Karlsson M."/>
            <person name="Huettel B."/>
            <person name="Barry K.W."/>
            <person name="Haridas S."/>
            <person name="Chen C."/>
            <person name="Bauer D."/>
            <person name="Andreopoulos W."/>
            <person name="Pangilinan J."/>
            <person name="LaButti K."/>
            <person name="Riley R."/>
            <person name="Lipzen A."/>
            <person name="Clum A."/>
            <person name="Drula E."/>
            <person name="Henrissat B."/>
            <person name="Kohler A."/>
            <person name="Grigoriev I.V."/>
            <person name="Martin F.M."/>
            <person name="Hacquard S."/>
        </authorList>
    </citation>
    <scope>NUCLEOTIDE SEQUENCE</scope>
    <source>
        <strain evidence="4">MPI-CAGE-AT-0147</strain>
    </source>
</reference>
<comment type="caution">
    <text evidence="4">The sequence shown here is derived from an EMBL/GenBank/DDBJ whole genome shotgun (WGS) entry which is preliminary data.</text>
</comment>
<dbReference type="GO" id="GO:0052689">
    <property type="term" value="F:carboxylic ester hydrolase activity"/>
    <property type="evidence" value="ECO:0007669"/>
    <property type="project" value="UniProtKB-ARBA"/>
</dbReference>
<dbReference type="InterPro" id="IPR029058">
    <property type="entry name" value="AB_hydrolase_fold"/>
</dbReference>
<dbReference type="AlphaFoldDB" id="A0A9P9F9U9"/>
<dbReference type="Pfam" id="PF01083">
    <property type="entry name" value="Cutinase"/>
    <property type="match status" value="1"/>
</dbReference>
<dbReference type="Proteomes" id="UP000738349">
    <property type="component" value="Unassembled WGS sequence"/>
</dbReference>
<evidence type="ECO:0000256" key="3">
    <source>
        <dbReference type="SAM" id="SignalP"/>
    </source>
</evidence>
<sequence>MNPLLAIFAFLAALALATASDTAPSYGDCPFGIHVIVARASNEPPGAGIMGALANQILGGVPGSTMATLDYPAKFEPYIPSQTEGVVNLTKMIKKFAKNCPNTDIILMGYSQGAHVISDVLCGASENGFPTTKPLGTAITNKISAILLMGDPSFLAGQPYNFGSSHGTGIFRREKPEGCKRVDRKMMSICDAGDPFCEAGSDSLAVHMGYVATWGDVAVDFALAMVYSD</sequence>
<feature type="chain" id="PRO_5040213882" evidence="3">
    <location>
        <begin position="20"/>
        <end position="229"/>
    </location>
</feature>
<organism evidence="4 5">
    <name type="scientific">Dactylonectria macrodidyma</name>
    <dbReference type="NCBI Taxonomy" id="307937"/>
    <lineage>
        <taxon>Eukaryota</taxon>
        <taxon>Fungi</taxon>
        <taxon>Dikarya</taxon>
        <taxon>Ascomycota</taxon>
        <taxon>Pezizomycotina</taxon>
        <taxon>Sordariomycetes</taxon>
        <taxon>Hypocreomycetidae</taxon>
        <taxon>Hypocreales</taxon>
        <taxon>Nectriaceae</taxon>
        <taxon>Dactylonectria</taxon>
    </lineage>
</organism>
<dbReference type="Gene3D" id="3.40.50.1820">
    <property type="entry name" value="alpha/beta hydrolase"/>
    <property type="match status" value="1"/>
</dbReference>
<keyword evidence="3" id="KW-0732">Signal</keyword>
<feature type="signal peptide" evidence="3">
    <location>
        <begin position="1"/>
        <end position="19"/>
    </location>
</feature>
<accession>A0A9P9F9U9</accession>
<name>A0A9P9F9U9_9HYPO</name>
<dbReference type="OrthoDB" id="6020543at2759"/>
<protein>
    <submittedName>
        <fullName evidence="4">Cutinase</fullName>
    </submittedName>
</protein>
<keyword evidence="2" id="KW-1015">Disulfide bond</keyword>
<dbReference type="PANTHER" id="PTHR33630">
    <property type="entry name" value="CUTINASE RV1984C-RELATED-RELATED"/>
    <property type="match status" value="1"/>
</dbReference>
<dbReference type="SUPFAM" id="SSF53474">
    <property type="entry name" value="alpha/beta-Hydrolases"/>
    <property type="match status" value="1"/>
</dbReference>
<dbReference type="InterPro" id="IPR000675">
    <property type="entry name" value="Cutinase/axe"/>
</dbReference>
<dbReference type="PANTHER" id="PTHR33630:SF9">
    <property type="entry name" value="CUTINASE 4"/>
    <property type="match status" value="1"/>
</dbReference>
<evidence type="ECO:0000256" key="1">
    <source>
        <dbReference type="ARBA" id="ARBA00022801"/>
    </source>
</evidence>